<proteinExistence type="predicted"/>
<sequence>MEEGQSDLGGRVTVNPRGGLLGCGHPLGATGVAQAVEILGQLQGTAPSGRQVPGATVALQHNLSGSANVHSLLLWRREN</sequence>
<dbReference type="PANTHER" id="PTHR42870:SF1">
    <property type="entry name" value="NON-SPECIFIC LIPID-TRANSFER PROTEIN-LIKE 2"/>
    <property type="match status" value="1"/>
</dbReference>
<protein>
    <submittedName>
        <fullName evidence="2">Lipid-transfer protein</fullName>
    </submittedName>
</protein>
<feature type="domain" description="Thiolase C-terminal" evidence="1">
    <location>
        <begin position="2"/>
        <end position="73"/>
    </location>
</feature>
<dbReference type="SUPFAM" id="SSF53901">
    <property type="entry name" value="Thiolase-like"/>
    <property type="match status" value="1"/>
</dbReference>
<dbReference type="PANTHER" id="PTHR42870">
    <property type="entry name" value="ACETYL-COA C-ACETYLTRANSFERASE"/>
    <property type="match status" value="1"/>
</dbReference>
<dbReference type="InterPro" id="IPR055140">
    <property type="entry name" value="Thiolase_C_2"/>
</dbReference>
<organism evidence="2">
    <name type="scientific">mine drainage metagenome</name>
    <dbReference type="NCBI Taxonomy" id="410659"/>
    <lineage>
        <taxon>unclassified sequences</taxon>
        <taxon>metagenomes</taxon>
        <taxon>ecological metagenomes</taxon>
    </lineage>
</organism>
<dbReference type="Pfam" id="PF22691">
    <property type="entry name" value="Thiolase_C_1"/>
    <property type="match status" value="1"/>
</dbReference>
<dbReference type="InterPro" id="IPR016039">
    <property type="entry name" value="Thiolase-like"/>
</dbReference>
<dbReference type="EMBL" id="AUZY01010957">
    <property type="protein sequence ID" value="EQD36565.1"/>
    <property type="molecule type" value="Genomic_DNA"/>
</dbReference>
<evidence type="ECO:0000313" key="2">
    <source>
        <dbReference type="EMBL" id="EQD36565.1"/>
    </source>
</evidence>
<reference evidence="2" key="1">
    <citation type="submission" date="2013-08" db="EMBL/GenBank/DDBJ databases">
        <authorList>
            <person name="Mendez C."/>
            <person name="Richter M."/>
            <person name="Ferrer M."/>
            <person name="Sanchez J."/>
        </authorList>
    </citation>
    <scope>NUCLEOTIDE SEQUENCE</scope>
</reference>
<dbReference type="Gene3D" id="3.40.47.10">
    <property type="match status" value="1"/>
</dbReference>
<name>T1A3X8_9ZZZZ</name>
<comment type="caution">
    <text evidence="2">The sequence shown here is derived from an EMBL/GenBank/DDBJ whole genome shotgun (WGS) entry which is preliminary data.</text>
</comment>
<evidence type="ECO:0000259" key="1">
    <source>
        <dbReference type="Pfam" id="PF22691"/>
    </source>
</evidence>
<dbReference type="AlphaFoldDB" id="T1A3X8"/>
<gene>
    <name evidence="2" type="ORF">B1B_16465</name>
</gene>
<dbReference type="GO" id="GO:0016746">
    <property type="term" value="F:acyltransferase activity"/>
    <property type="evidence" value="ECO:0007669"/>
    <property type="project" value="InterPro"/>
</dbReference>
<accession>T1A3X8</accession>
<reference evidence="2" key="2">
    <citation type="journal article" date="2014" name="ISME J.">
        <title>Microbial stratification in low pH oxic and suboxic macroscopic growths along an acid mine drainage.</title>
        <authorList>
            <person name="Mendez-Garcia C."/>
            <person name="Mesa V."/>
            <person name="Sprenger R.R."/>
            <person name="Richter M."/>
            <person name="Diez M.S."/>
            <person name="Solano J."/>
            <person name="Bargiela R."/>
            <person name="Golyshina O.V."/>
            <person name="Manteca A."/>
            <person name="Ramos J.L."/>
            <person name="Gallego J.R."/>
            <person name="Llorente I."/>
            <person name="Martins Dos Santos V.A."/>
            <person name="Jensen O.N."/>
            <person name="Pelaez A.I."/>
            <person name="Sanchez J."/>
            <person name="Ferrer M."/>
        </authorList>
    </citation>
    <scope>NUCLEOTIDE SEQUENCE</scope>
</reference>